<evidence type="ECO:0000313" key="2">
    <source>
        <dbReference type="Proteomes" id="UP000512286"/>
    </source>
</evidence>
<reference evidence="1 2" key="1">
    <citation type="submission" date="2020-07" db="EMBL/GenBank/DDBJ databases">
        <title>Electron transfer.</title>
        <authorList>
            <person name="Huang L."/>
            <person name="Liu X."/>
            <person name="Zhou S."/>
        </authorList>
    </citation>
    <scope>NUCLEOTIDE SEQUENCE [LARGE SCALE GENOMIC DNA]</scope>
    <source>
        <strain evidence="1 2">Lx1</strain>
    </source>
</reference>
<evidence type="ECO:0000313" key="1">
    <source>
        <dbReference type="EMBL" id="QLY78973.1"/>
    </source>
</evidence>
<dbReference type="KEGG" id="cint:HZF06_18075"/>
<dbReference type="EMBL" id="CP059378">
    <property type="protein sequence ID" value="QLY78973.1"/>
    <property type="molecule type" value="Genomic_DNA"/>
</dbReference>
<protein>
    <submittedName>
        <fullName evidence="1">Uncharacterized protein</fullName>
    </submittedName>
</protein>
<gene>
    <name evidence="1" type="ORF">HZF06_18075</name>
</gene>
<proteinExistence type="predicted"/>
<accession>A0A7D6ZT00</accession>
<name>A0A7D6ZT00_9CLOT</name>
<dbReference type="Proteomes" id="UP000512286">
    <property type="component" value="Chromosome"/>
</dbReference>
<dbReference type="AlphaFoldDB" id="A0A7D6ZT00"/>
<sequence>MEKNEVLTALKNHFVEYGYNELLKMEKVFDCIYESSEEIYYIKFYRQAPGFKEIKNIELQSIYPIIIKMSNNNKQKYNMNFIICCNLKDNYQEILSIERDQINCRKIFINTENIEKLEEDLMILPFTKIKQHFNVQNRLDNIMKLKVDEKIVELIFNEEVSLAVIKDVFLGENK</sequence>
<dbReference type="RefSeq" id="WP_181601224.1">
    <property type="nucleotide sequence ID" value="NZ_CP059378.1"/>
</dbReference>
<organism evidence="1 2">
    <name type="scientific">Clostridium intestinale</name>
    <dbReference type="NCBI Taxonomy" id="36845"/>
    <lineage>
        <taxon>Bacteria</taxon>
        <taxon>Bacillati</taxon>
        <taxon>Bacillota</taxon>
        <taxon>Clostridia</taxon>
        <taxon>Eubacteriales</taxon>
        <taxon>Clostridiaceae</taxon>
        <taxon>Clostridium</taxon>
    </lineage>
</organism>